<comment type="caution">
    <text evidence="1">The sequence shown here is derived from an EMBL/GenBank/DDBJ whole genome shotgun (WGS) entry which is preliminary data.</text>
</comment>
<dbReference type="InterPro" id="IPR058595">
    <property type="entry name" value="Avidin-like"/>
</dbReference>
<dbReference type="RefSeq" id="WP_217793445.1">
    <property type="nucleotide sequence ID" value="NZ_JAHSPG010000015.1"/>
</dbReference>
<organism evidence="1 2">
    <name type="scientific">Pinibacter aurantiacus</name>
    <dbReference type="NCBI Taxonomy" id="2851599"/>
    <lineage>
        <taxon>Bacteria</taxon>
        <taxon>Pseudomonadati</taxon>
        <taxon>Bacteroidota</taxon>
        <taxon>Chitinophagia</taxon>
        <taxon>Chitinophagales</taxon>
        <taxon>Chitinophagaceae</taxon>
        <taxon>Pinibacter</taxon>
    </lineage>
</organism>
<protein>
    <recommendedName>
        <fullName evidence="3">N-acetylglutamate synthase</fullName>
    </recommendedName>
</protein>
<reference evidence="1" key="1">
    <citation type="submission" date="2021-06" db="EMBL/GenBank/DDBJ databases">
        <authorList>
            <person name="Huq M.A."/>
        </authorList>
    </citation>
    <scope>NUCLEOTIDE SEQUENCE</scope>
    <source>
        <strain evidence="1">MAH-26</strain>
    </source>
</reference>
<evidence type="ECO:0008006" key="3">
    <source>
        <dbReference type="Google" id="ProtNLM"/>
    </source>
</evidence>
<dbReference type="Pfam" id="PF26421">
    <property type="entry name" value="Avidin_like"/>
    <property type="match status" value="1"/>
</dbReference>
<evidence type="ECO:0000313" key="1">
    <source>
        <dbReference type="EMBL" id="MBV4359354.1"/>
    </source>
</evidence>
<dbReference type="Proteomes" id="UP000812270">
    <property type="component" value="Unassembled WGS sequence"/>
</dbReference>
<dbReference type="EMBL" id="JAHSPG010000015">
    <property type="protein sequence ID" value="MBV4359354.1"/>
    <property type="molecule type" value="Genomic_DNA"/>
</dbReference>
<keyword evidence="2" id="KW-1185">Reference proteome</keyword>
<accession>A0A9E2SE30</accession>
<dbReference type="AlphaFoldDB" id="A0A9E2SE30"/>
<sequence>MINYNNKTFRSVENTENGEVNGDTTFHYKQKGNIVTATYSGGSIVEGHLIALMTENGDLTMRYHHVNNQNVLMTGVCRSIPEILSNGKIRLHELWQWTSGDGSTGRSIVEEV</sequence>
<proteinExistence type="predicted"/>
<evidence type="ECO:0000313" key="2">
    <source>
        <dbReference type="Proteomes" id="UP000812270"/>
    </source>
</evidence>
<gene>
    <name evidence="1" type="ORF">KTO63_19450</name>
</gene>
<name>A0A9E2SE30_9BACT</name>